<comment type="caution">
    <text evidence="1">The sequence shown here is derived from an EMBL/GenBank/DDBJ whole genome shotgun (WGS) entry which is preliminary data.</text>
</comment>
<dbReference type="InterPro" id="IPR000415">
    <property type="entry name" value="Nitroreductase-like"/>
</dbReference>
<dbReference type="AlphaFoldDB" id="A0A1F6PDW0"/>
<name>A0A1F6PDW0_9BACT</name>
<dbReference type="GO" id="GO:0016491">
    <property type="term" value="F:oxidoreductase activity"/>
    <property type="evidence" value="ECO:0007669"/>
    <property type="project" value="InterPro"/>
</dbReference>
<accession>A0A1F6PDW0</accession>
<evidence type="ECO:0000313" key="1">
    <source>
        <dbReference type="EMBL" id="OGH94355.1"/>
    </source>
</evidence>
<dbReference type="EMBL" id="MFRE01000009">
    <property type="protein sequence ID" value="OGH94355.1"/>
    <property type="molecule type" value="Genomic_DNA"/>
</dbReference>
<gene>
    <name evidence="1" type="ORF">A2538_00930</name>
</gene>
<proteinExistence type="predicted"/>
<dbReference type="Gene3D" id="3.40.109.10">
    <property type="entry name" value="NADH Oxidase"/>
    <property type="match status" value="1"/>
</dbReference>
<evidence type="ECO:0008006" key="3">
    <source>
        <dbReference type="Google" id="ProtNLM"/>
    </source>
</evidence>
<dbReference type="STRING" id="1798709.A2538_00930"/>
<sequence length="356" mass="39296">MNPDFEKIIEAGSRAPSGDNSQPWLFDIDDNSIVIYNNVNRDSSLYNYNQTASLIAIGACIENMIIAAGHFGYTADLVLFPDLSVSTKVAIINLSAGLTPVGDLYGHIIDRCNNRKAYQGIDLDEGERTALLGITNNFDGASLFLVEGRESVAKLSEAGGKNEKLVLENYWLHKFLFDQIAWSAESAASSGEGVYVKTLEMPPPAQLIFKLCSNWKVMKFFNKFHLADLICQQNTQLYKKTGAYGVVVARSDSPRDIVQAGRMIEKVWLSATKLGLSFNAMAGLVLLAARIRQGGTEHLTLAEQEVVRSSYSEIIKIFGIQHGFALFVFRLGHSLPPSARSYRMPIKRILCSSLTE</sequence>
<dbReference type="Proteomes" id="UP000178254">
    <property type="component" value="Unassembled WGS sequence"/>
</dbReference>
<dbReference type="SUPFAM" id="SSF55469">
    <property type="entry name" value="FMN-dependent nitroreductase-like"/>
    <property type="match status" value="1"/>
</dbReference>
<reference evidence="1 2" key="1">
    <citation type="journal article" date="2016" name="Nat. Commun.">
        <title>Thousands of microbial genomes shed light on interconnected biogeochemical processes in an aquifer system.</title>
        <authorList>
            <person name="Anantharaman K."/>
            <person name="Brown C.T."/>
            <person name="Hug L.A."/>
            <person name="Sharon I."/>
            <person name="Castelle C.J."/>
            <person name="Probst A.J."/>
            <person name="Thomas B.C."/>
            <person name="Singh A."/>
            <person name="Wilkins M.J."/>
            <person name="Karaoz U."/>
            <person name="Brodie E.L."/>
            <person name="Williams K.H."/>
            <person name="Hubbard S.S."/>
            <person name="Banfield J.F."/>
        </authorList>
    </citation>
    <scope>NUCLEOTIDE SEQUENCE [LARGE SCALE GENOMIC DNA]</scope>
</reference>
<evidence type="ECO:0000313" key="2">
    <source>
        <dbReference type="Proteomes" id="UP000178254"/>
    </source>
</evidence>
<protein>
    <recommendedName>
        <fullName evidence="3">Nitroreductase domain-containing protein</fullName>
    </recommendedName>
</protein>
<organism evidence="1 2">
    <name type="scientific">Candidatus Magasanikbacteria bacterium RIFOXYD2_FULL_41_14</name>
    <dbReference type="NCBI Taxonomy" id="1798709"/>
    <lineage>
        <taxon>Bacteria</taxon>
        <taxon>Candidatus Magasanikiibacteriota</taxon>
    </lineage>
</organism>